<dbReference type="AlphaFoldDB" id="A0A3N0XAI2"/>
<evidence type="ECO:0000313" key="2">
    <source>
        <dbReference type="Proteomes" id="UP000267623"/>
    </source>
</evidence>
<gene>
    <name evidence="1" type="ORF">EGH73_03560</name>
</gene>
<name>A0A3N0XAI2_9FLAO</name>
<sequence>MKIDIHVHTRKIKTGDALSRNIEAEKFIETMKNTEVKIMAITNHNHFDITQYEVFREGVKDHCQLWPGVELDVFENDKRGHLIVICNPINHEEFDKRVKALIGEKNVDTFTCSIKEMVESFDDLDCIYVAHYFAKKPNIGDEELELLGNQISNKKRIIKEATNSISAGIYISHGHNSIYGSDVHDWDNYIKESENLPELRLPVESFEQFSLLLEKDEATINTLLNSKTKENVELVPFTVADKICLEIFNDINILNESSIYYLNFVT</sequence>
<dbReference type="Proteomes" id="UP000267623">
    <property type="component" value="Unassembled WGS sequence"/>
</dbReference>
<dbReference type="SUPFAM" id="SSF89550">
    <property type="entry name" value="PHP domain-like"/>
    <property type="match status" value="1"/>
</dbReference>
<proteinExistence type="predicted"/>
<dbReference type="Gene3D" id="3.20.20.140">
    <property type="entry name" value="Metal-dependent hydrolases"/>
    <property type="match status" value="1"/>
</dbReference>
<dbReference type="InterPro" id="IPR016195">
    <property type="entry name" value="Pol/histidinol_Pase-like"/>
</dbReference>
<organism evidence="1 2">
    <name type="scientific">Epilithonimonas hominis</name>
    <dbReference type="NCBI Taxonomy" id="420404"/>
    <lineage>
        <taxon>Bacteria</taxon>
        <taxon>Pseudomonadati</taxon>
        <taxon>Bacteroidota</taxon>
        <taxon>Flavobacteriia</taxon>
        <taxon>Flavobacteriales</taxon>
        <taxon>Weeksellaceae</taxon>
        <taxon>Chryseobacterium group</taxon>
        <taxon>Epilithonimonas</taxon>
    </lineage>
</organism>
<evidence type="ECO:0008006" key="3">
    <source>
        <dbReference type="Google" id="ProtNLM"/>
    </source>
</evidence>
<protein>
    <recommendedName>
        <fullName evidence="3">PHP domain-containing protein</fullName>
    </recommendedName>
</protein>
<comment type="caution">
    <text evidence="1">The sequence shown here is derived from an EMBL/GenBank/DDBJ whole genome shotgun (WGS) entry which is preliminary data.</text>
</comment>
<evidence type="ECO:0000313" key="1">
    <source>
        <dbReference type="EMBL" id="ROI14372.1"/>
    </source>
</evidence>
<accession>A0A3N0XAI2</accession>
<dbReference type="RefSeq" id="WP_123280728.1">
    <property type="nucleotide sequence ID" value="NZ_RJTU01000023.1"/>
</dbReference>
<dbReference type="EMBL" id="RJTU01000023">
    <property type="protein sequence ID" value="ROI14372.1"/>
    <property type="molecule type" value="Genomic_DNA"/>
</dbReference>
<reference evidence="2" key="2">
    <citation type="submission" date="2018-11" db="EMBL/GenBank/DDBJ databases">
        <title>Proposal to divide the Flavobacteriaceae and reorganize its genera based on Amino Acid Identity values calculated from whole genome sequences.</title>
        <authorList>
            <person name="Nicholson A.C."/>
            <person name="Gulvik C.A."/>
            <person name="Whitney A.M."/>
            <person name="Humrighouse B.W."/>
            <person name="Bell M."/>
            <person name="Holmes B."/>
            <person name="Steigerwalt A."/>
            <person name="Villarma A."/>
            <person name="Sheth M."/>
            <person name="Batra D."/>
            <person name="Pryor J."/>
            <person name="Bernardet J.-F."/>
            <person name="Hugo C."/>
            <person name="Kampfer P."/>
            <person name="Newman J."/>
            <person name="Mcquiston J."/>
        </authorList>
    </citation>
    <scope>NUCLEOTIDE SEQUENCE [LARGE SCALE GENOMIC DNA]</scope>
    <source>
        <strain evidence="2">DSM 22165</strain>
    </source>
</reference>
<reference evidence="2" key="1">
    <citation type="submission" date="2018-11" db="EMBL/GenBank/DDBJ databases">
        <title>Proposal to divide the Flavobacteriaceae and reorganize its genera based on Amino Acid Identity values calculated from whole genome sequences.</title>
        <authorList>
            <person name="Nicholson A.C."/>
            <person name="Gulvik C.A."/>
            <person name="Whitney A.M."/>
            <person name="Humrighouse B.W."/>
            <person name="Bell M."/>
            <person name="Holmes B."/>
            <person name="Steigerwalt A."/>
            <person name="Villarma A."/>
            <person name="Sheth M."/>
            <person name="Batra D."/>
            <person name="Pryor J."/>
            <person name="Bernardet J.-F."/>
            <person name="Hugo C."/>
            <person name="Kampfer P."/>
            <person name="Newman J."/>
            <person name="Mcquiston J.R."/>
        </authorList>
    </citation>
    <scope>NUCLEOTIDE SEQUENCE [LARGE SCALE GENOMIC DNA]</scope>
    <source>
        <strain evidence="2">DSM 22165</strain>
    </source>
</reference>